<dbReference type="GO" id="GO:0016746">
    <property type="term" value="F:acyltransferase activity"/>
    <property type="evidence" value="ECO:0007669"/>
    <property type="project" value="UniProtKB-KW"/>
</dbReference>
<sequence>MIFYGNPLMQHDTPLVMIHGLFGPLHFFEPAARLPGVTVHTPDLLGYGARPAEPELSLAAQAAEVVRILREEVRRPCHLLGHSVGGAIAVLAASHAPELVKSIVSVEGNFTLDDAFMCRRIAPLDAPEWEAELQRIQSDPQAWLAKGGIAPTPERLRMAGCILHNQPAATLQAMARAVVRETAVPAYLETVRGLMSRGVPFHLVAGSRSVAGWHVPDWVRQRAHGNAELPDCGHMMMLEQPDLFCQTLLSLLYS</sequence>
<dbReference type="GO" id="GO:0016020">
    <property type="term" value="C:membrane"/>
    <property type="evidence" value="ECO:0007669"/>
    <property type="project" value="TreeGrafter"/>
</dbReference>
<evidence type="ECO:0000313" key="4">
    <source>
        <dbReference type="EMBL" id="CUV22727.1"/>
    </source>
</evidence>
<dbReference type="Pfam" id="PF12697">
    <property type="entry name" value="Abhydrolase_6"/>
    <property type="match status" value="1"/>
</dbReference>
<keyword evidence="6" id="KW-0012">Acyltransferase</keyword>
<evidence type="ECO:0000313" key="5">
    <source>
        <dbReference type="EMBL" id="CUV31516.1"/>
    </source>
</evidence>
<dbReference type="EMBL" id="LN899822">
    <property type="protein sequence ID" value="CUV62081.1"/>
    <property type="molecule type" value="Genomic_DNA"/>
</dbReference>
<dbReference type="GO" id="GO:0016787">
    <property type="term" value="F:hydrolase activity"/>
    <property type="evidence" value="ECO:0007669"/>
    <property type="project" value="UniProtKB-KW"/>
</dbReference>
<dbReference type="Gene3D" id="3.40.50.1820">
    <property type="entry name" value="alpha/beta hydrolase"/>
    <property type="match status" value="1"/>
</dbReference>
<organism evidence="6">
    <name type="scientific">Ralstonia solanacearum</name>
    <name type="common">Pseudomonas solanacearum</name>
    <dbReference type="NCBI Taxonomy" id="305"/>
    <lineage>
        <taxon>Bacteria</taxon>
        <taxon>Pseudomonadati</taxon>
        <taxon>Pseudomonadota</taxon>
        <taxon>Betaproteobacteria</taxon>
        <taxon>Burkholderiales</taxon>
        <taxon>Burkholderiaceae</taxon>
        <taxon>Ralstonia</taxon>
        <taxon>Ralstonia solanacearum species complex</taxon>
    </lineage>
</organism>
<proteinExistence type="predicted"/>
<dbReference type="EMBL" id="LN899824">
    <property type="protein sequence ID" value="CUV31516.1"/>
    <property type="molecule type" value="Genomic_DNA"/>
</dbReference>
<dbReference type="EMBL" id="LN899820">
    <property type="protein sequence ID" value="CUV54239.1"/>
    <property type="molecule type" value="Genomic_DNA"/>
</dbReference>
<evidence type="ECO:0000256" key="1">
    <source>
        <dbReference type="ARBA" id="ARBA00022801"/>
    </source>
</evidence>
<accession>A0A0S4VZJ5</accession>
<evidence type="ECO:0000313" key="7">
    <source>
        <dbReference type="EMBL" id="CUV54239.1"/>
    </source>
</evidence>
<keyword evidence="6" id="KW-0808">Transferase</keyword>
<dbReference type="AlphaFoldDB" id="A0A0S4VZJ5"/>
<dbReference type="PANTHER" id="PTHR43798:SF31">
    <property type="entry name" value="AB HYDROLASE SUPERFAMILY PROTEIN YCLE"/>
    <property type="match status" value="1"/>
</dbReference>
<dbReference type="SUPFAM" id="SSF53474">
    <property type="entry name" value="alpha/beta-Hydrolases"/>
    <property type="match status" value="1"/>
</dbReference>
<dbReference type="EMBL" id="LN899821">
    <property type="protein sequence ID" value="CUV17573.1"/>
    <property type="molecule type" value="Genomic_DNA"/>
</dbReference>
<dbReference type="EMBL" id="LN899823">
    <property type="protein sequence ID" value="CUV22727.1"/>
    <property type="molecule type" value="Genomic_DNA"/>
</dbReference>
<dbReference type="EC" id="3.1.1.-" evidence="6"/>
<protein>
    <submittedName>
        <fullName evidence="6">Putative hydrolase or acyltransferase (Alpha/beta hydrolase superfamily) oxidoreductase protein</fullName>
        <ecNumber evidence="6">3.1.1.-</ecNumber>
    </submittedName>
</protein>
<dbReference type="EMBL" id="LN899826">
    <property type="protein sequence ID" value="CUV39693.1"/>
    <property type="molecule type" value="Genomic_DNA"/>
</dbReference>
<dbReference type="PANTHER" id="PTHR43798">
    <property type="entry name" value="MONOACYLGLYCEROL LIPASE"/>
    <property type="match status" value="1"/>
</dbReference>
<evidence type="ECO:0000259" key="2">
    <source>
        <dbReference type="Pfam" id="PF12697"/>
    </source>
</evidence>
<reference evidence="6" key="1">
    <citation type="submission" date="2015-10" db="EMBL/GenBank/DDBJ databases">
        <authorList>
            <person name="Gilbert D.G."/>
        </authorList>
    </citation>
    <scope>NUCLEOTIDE SEQUENCE</scope>
    <source>
        <strain evidence="6">Phyl III-seqv23</strain>
    </source>
</reference>
<dbReference type="InterPro" id="IPR050266">
    <property type="entry name" value="AB_hydrolase_sf"/>
</dbReference>
<name>A0A0S4VZJ5_RALSL</name>
<evidence type="ECO:0000313" key="6">
    <source>
        <dbReference type="EMBL" id="CUV39693.1"/>
    </source>
</evidence>
<evidence type="ECO:0000313" key="8">
    <source>
        <dbReference type="EMBL" id="CUV62081.1"/>
    </source>
</evidence>
<dbReference type="InterPro" id="IPR029058">
    <property type="entry name" value="AB_hydrolase_fold"/>
</dbReference>
<gene>
    <name evidence="3" type="ORF">PSS4_v1_350021</name>
    <name evidence="8" type="ORF">RD1301_v1_1990004</name>
    <name evidence="4" type="ORF">RUN1744_v1_240036</name>
    <name evidence="5" type="ORF">RUN1985_v1_920033</name>
    <name evidence="7" type="ORF">RUN215_v1_270005</name>
    <name evidence="6" type="ORF">TF3108_v1_320037</name>
</gene>
<feature type="domain" description="AB hydrolase-1" evidence="2">
    <location>
        <begin position="15"/>
        <end position="246"/>
    </location>
</feature>
<dbReference type="InterPro" id="IPR000073">
    <property type="entry name" value="AB_hydrolase_1"/>
</dbReference>
<evidence type="ECO:0000313" key="3">
    <source>
        <dbReference type="EMBL" id="CUV17573.1"/>
    </source>
</evidence>
<keyword evidence="1 6" id="KW-0378">Hydrolase</keyword>